<dbReference type="RefSeq" id="WP_069828501.1">
    <property type="nucleotide sequence ID" value="NZ_MDJD01000006.1"/>
</dbReference>
<dbReference type="EMBL" id="MDJD01000006">
    <property type="protein sequence ID" value="OEK09841.1"/>
    <property type="molecule type" value="Genomic_DNA"/>
</dbReference>
<dbReference type="Proteomes" id="UP000095713">
    <property type="component" value="Unassembled WGS sequence"/>
</dbReference>
<keyword evidence="2" id="KW-1185">Reference proteome</keyword>
<gene>
    <name evidence="1" type="ORF">A8C32_10035</name>
</gene>
<evidence type="ECO:0000313" key="2">
    <source>
        <dbReference type="Proteomes" id="UP000095713"/>
    </source>
</evidence>
<dbReference type="STRING" id="1849968.A8C32_10035"/>
<protein>
    <submittedName>
        <fullName evidence="1">Uncharacterized protein</fullName>
    </submittedName>
</protein>
<sequence>MLTKTINQLNYAYFKYYKEFVKQNDYNVFGGNGITGGKYTNSEKNIVYVKDTVPNYRTFFDGRKATDFYRIHYWDSFDMRKDSIPADFNWEALKKLRTKTEKQE</sequence>
<proteinExistence type="predicted"/>
<name>A0A1E5TEP7_9FLAO</name>
<evidence type="ECO:0000313" key="1">
    <source>
        <dbReference type="EMBL" id="OEK09841.1"/>
    </source>
</evidence>
<comment type="caution">
    <text evidence="1">The sequence shown here is derived from an EMBL/GenBank/DDBJ whole genome shotgun (WGS) entry which is preliminary data.</text>
</comment>
<organism evidence="1 2">
    <name type="scientific">Flavivirga aquatica</name>
    <dbReference type="NCBI Taxonomy" id="1849968"/>
    <lineage>
        <taxon>Bacteria</taxon>
        <taxon>Pseudomonadati</taxon>
        <taxon>Bacteroidota</taxon>
        <taxon>Flavobacteriia</taxon>
        <taxon>Flavobacteriales</taxon>
        <taxon>Flavobacteriaceae</taxon>
        <taxon>Flavivirga</taxon>
    </lineage>
</organism>
<dbReference type="AlphaFoldDB" id="A0A1E5TEP7"/>
<accession>A0A1E5TEP7</accession>
<reference evidence="1 2" key="1">
    <citation type="submission" date="2016-05" db="EMBL/GenBank/DDBJ databases">
        <title>Draft Genome Sequence of Algibacter sp. Strain SK-16 Isolated from the Surface Water of Aburatsubo Inlet.</title>
        <authorList>
            <person name="Wong S.-K."/>
            <person name="Yoshizawa S."/>
            <person name="Nakajima Y."/>
            <person name="Ogura Y."/>
            <person name="Tetsuya H."/>
            <person name="Hamasaki K."/>
        </authorList>
    </citation>
    <scope>NUCLEOTIDE SEQUENCE [LARGE SCALE GENOMIC DNA]</scope>
    <source>
        <strain evidence="1 2">SK-16</strain>
    </source>
</reference>